<gene>
    <name evidence="1" type="ORF">DFR74_102598</name>
</gene>
<protein>
    <submittedName>
        <fullName evidence="1">Uncharacterized protein YecE (DUF72 family)</fullName>
    </submittedName>
</protein>
<dbReference type="Pfam" id="PF01904">
    <property type="entry name" value="DUF72"/>
    <property type="match status" value="1"/>
</dbReference>
<evidence type="ECO:0000313" key="1">
    <source>
        <dbReference type="EMBL" id="RBO94175.1"/>
    </source>
</evidence>
<dbReference type="RefSeq" id="WP_067501207.1">
    <property type="nucleotide sequence ID" value="NZ_CP107943.1"/>
</dbReference>
<reference evidence="1 2" key="1">
    <citation type="submission" date="2018-06" db="EMBL/GenBank/DDBJ databases">
        <title>Genomic Encyclopedia of Type Strains, Phase IV (KMG-IV): sequencing the most valuable type-strain genomes for metagenomic binning, comparative biology and taxonomic classification.</title>
        <authorList>
            <person name="Goeker M."/>
        </authorList>
    </citation>
    <scope>NUCLEOTIDE SEQUENCE [LARGE SCALE GENOMIC DNA]</scope>
    <source>
        <strain evidence="1 2">DSM 44599</strain>
    </source>
</reference>
<dbReference type="InterPro" id="IPR002763">
    <property type="entry name" value="DUF72"/>
</dbReference>
<dbReference type="STRING" id="1210090.GCA_001613185_00026"/>
<evidence type="ECO:0000313" key="2">
    <source>
        <dbReference type="Proteomes" id="UP000252586"/>
    </source>
</evidence>
<name>A0A366DW81_9NOCA</name>
<dbReference type="AlphaFoldDB" id="A0A366DW81"/>
<dbReference type="Proteomes" id="UP000252586">
    <property type="component" value="Unassembled WGS sequence"/>
</dbReference>
<dbReference type="InterPro" id="IPR036520">
    <property type="entry name" value="UPF0759_sf"/>
</dbReference>
<comment type="caution">
    <text evidence="1">The sequence shown here is derived from an EMBL/GenBank/DDBJ whole genome shotgun (WGS) entry which is preliminary data.</text>
</comment>
<dbReference type="Gene3D" id="3.20.20.410">
    <property type="entry name" value="Protein of unknown function UPF0759"/>
    <property type="match status" value="1"/>
</dbReference>
<dbReference type="PANTHER" id="PTHR30348">
    <property type="entry name" value="UNCHARACTERIZED PROTEIN YECE"/>
    <property type="match status" value="1"/>
</dbReference>
<dbReference type="SUPFAM" id="SSF117396">
    <property type="entry name" value="TM1631-like"/>
    <property type="match status" value="1"/>
</dbReference>
<organism evidence="1 2">
    <name type="scientific">Nocardia puris</name>
    <dbReference type="NCBI Taxonomy" id="208602"/>
    <lineage>
        <taxon>Bacteria</taxon>
        <taxon>Bacillati</taxon>
        <taxon>Actinomycetota</taxon>
        <taxon>Actinomycetes</taxon>
        <taxon>Mycobacteriales</taxon>
        <taxon>Nocardiaceae</taxon>
        <taxon>Nocardia</taxon>
    </lineage>
</organism>
<keyword evidence="2" id="KW-1185">Reference proteome</keyword>
<proteinExistence type="predicted"/>
<accession>A0A366DW81</accession>
<dbReference type="PANTHER" id="PTHR30348:SF4">
    <property type="entry name" value="DUF72 DOMAIN-CONTAINING PROTEIN"/>
    <property type="match status" value="1"/>
</dbReference>
<dbReference type="OrthoDB" id="9780310at2"/>
<dbReference type="EMBL" id="QNRE01000002">
    <property type="protein sequence ID" value="RBO94175.1"/>
    <property type="molecule type" value="Genomic_DNA"/>
</dbReference>
<sequence>MGRVRIGTSGWVYPRWRGDFYPKGLRQRDELGYLAERLDTVEINASFYALGRPDTYRKWSEMTPDGFVFAVKGSRFITHRKRLRDSETALANFLAAGVLAVDELGPILWQLPATQAFDADRLDAFCALLPRTTGEAARIARGHDDRVKSAWTDCATDRPMRHALEARHPGFDAPEAVRLLREHEVALVVADTAGEYPRFEHATAGFTYVRLHGHEELYRGGYDDARLDAWARKIRGWARDGDVYVYFDNDADGRAPFDAMVLRDKVG</sequence>